<feature type="chain" id="PRO_5047333903" evidence="2">
    <location>
        <begin position="21"/>
        <end position="186"/>
    </location>
</feature>
<sequence length="186" mass="19863">MLRVALLAFLSGLFATTLSAQTWQAITEDDGAFAYSYAGVPNFMGLYCLGPSPKGGADATGSAYAQTQPNGDGQFILELGLPVESQLDVVGISLRVGGDDYDLPLARFHETSGMVLHPVNVDDPMIEALQASNTVRIRSEDRLLLSLPLRASRRSIDAMIAFCKTLNPPPEAPETVSEPGVPEDQP</sequence>
<keyword evidence="4" id="KW-1185">Reference proteome</keyword>
<feature type="region of interest" description="Disordered" evidence="1">
    <location>
        <begin position="167"/>
        <end position="186"/>
    </location>
</feature>
<dbReference type="Proteomes" id="UP001210720">
    <property type="component" value="Unassembled WGS sequence"/>
</dbReference>
<name>A0ABT4XXU9_9RHOB</name>
<dbReference type="EMBL" id="JAQIOY010000013">
    <property type="protein sequence ID" value="MDA7426779.1"/>
    <property type="molecule type" value="Genomic_DNA"/>
</dbReference>
<evidence type="ECO:0000313" key="3">
    <source>
        <dbReference type="EMBL" id="MDA7426779.1"/>
    </source>
</evidence>
<evidence type="ECO:0000256" key="1">
    <source>
        <dbReference type="SAM" id="MobiDB-lite"/>
    </source>
</evidence>
<proteinExistence type="predicted"/>
<keyword evidence="2" id="KW-0732">Signal</keyword>
<comment type="caution">
    <text evidence="3">The sequence shown here is derived from an EMBL/GenBank/DDBJ whole genome shotgun (WGS) entry which is preliminary data.</text>
</comment>
<protein>
    <submittedName>
        <fullName evidence="3">Uncharacterized protein</fullName>
    </submittedName>
</protein>
<reference evidence="3 4" key="1">
    <citation type="submission" date="2023-01" db="EMBL/GenBank/DDBJ databases">
        <title>Thalassococcus onchidii sp. nov., isolated from a marine invertebrate from the South China Sea.</title>
        <authorList>
            <person name="Xu S."/>
            <person name="Liu Z."/>
            <person name="Xu Y."/>
        </authorList>
    </citation>
    <scope>NUCLEOTIDE SEQUENCE [LARGE SCALE GENOMIC DNA]</scope>
    <source>
        <strain evidence="3 4">KCTC 32084</strain>
    </source>
</reference>
<organism evidence="3 4">
    <name type="scientific">Thalassococcus lentus</name>
    <dbReference type="NCBI Taxonomy" id="1210524"/>
    <lineage>
        <taxon>Bacteria</taxon>
        <taxon>Pseudomonadati</taxon>
        <taxon>Pseudomonadota</taxon>
        <taxon>Alphaproteobacteria</taxon>
        <taxon>Rhodobacterales</taxon>
        <taxon>Roseobacteraceae</taxon>
        <taxon>Thalassococcus</taxon>
    </lineage>
</organism>
<gene>
    <name evidence="3" type="ORF">PFY00_18755</name>
</gene>
<evidence type="ECO:0000256" key="2">
    <source>
        <dbReference type="SAM" id="SignalP"/>
    </source>
</evidence>
<evidence type="ECO:0000313" key="4">
    <source>
        <dbReference type="Proteomes" id="UP001210720"/>
    </source>
</evidence>
<feature type="signal peptide" evidence="2">
    <location>
        <begin position="1"/>
        <end position="20"/>
    </location>
</feature>
<accession>A0ABT4XXU9</accession>
<dbReference type="RefSeq" id="WP_271434136.1">
    <property type="nucleotide sequence ID" value="NZ_JAQIOY010000013.1"/>
</dbReference>